<dbReference type="GO" id="GO:0043565">
    <property type="term" value="F:sequence-specific DNA binding"/>
    <property type="evidence" value="ECO:0007669"/>
    <property type="project" value="InterPro"/>
</dbReference>
<dbReference type="GO" id="GO:0003700">
    <property type="term" value="F:DNA-binding transcription factor activity"/>
    <property type="evidence" value="ECO:0007669"/>
    <property type="project" value="InterPro"/>
</dbReference>
<dbReference type="SMART" id="SM00342">
    <property type="entry name" value="HTH_ARAC"/>
    <property type="match status" value="1"/>
</dbReference>
<dbReference type="PANTHER" id="PTHR43280">
    <property type="entry name" value="ARAC-FAMILY TRANSCRIPTIONAL REGULATOR"/>
    <property type="match status" value="1"/>
</dbReference>
<dbReference type="SUPFAM" id="SSF46689">
    <property type="entry name" value="Homeodomain-like"/>
    <property type="match status" value="2"/>
</dbReference>
<keyword evidence="6" id="KW-1185">Reference proteome</keyword>
<evidence type="ECO:0000256" key="2">
    <source>
        <dbReference type="ARBA" id="ARBA00023125"/>
    </source>
</evidence>
<dbReference type="Proteomes" id="UP000199427">
    <property type="component" value="Unassembled WGS sequence"/>
</dbReference>
<dbReference type="OrthoDB" id="9816344at2"/>
<protein>
    <submittedName>
        <fullName evidence="5">Helix-turn-helix domain-containing protein</fullName>
    </submittedName>
</protein>
<organism evidence="5 6">
    <name type="scientific">Piscibacillus halophilus</name>
    <dbReference type="NCBI Taxonomy" id="571933"/>
    <lineage>
        <taxon>Bacteria</taxon>
        <taxon>Bacillati</taxon>
        <taxon>Bacillota</taxon>
        <taxon>Bacilli</taxon>
        <taxon>Bacillales</taxon>
        <taxon>Bacillaceae</taxon>
        <taxon>Piscibacillus</taxon>
    </lineage>
</organism>
<sequence>MNHIYSEIDDVIEYIQKNIDDPLSLSHLADYARYSPYHFSRIFKQRTGLSPHHYVSSLKLQRAKDLLLNTDLTVRDIGMEIGQQSLGTFTTRFTERVGMSPSQFRKSPLHVNKYMKSLKTQTHLSRRSIIAPHFNRVEGTVEAEMPFHGIILVGLFTQPIPAGLPQYGTILTSLGDFTFINVRPSTYYLMATAITWEMRSNEILVPNQTLRAKADTPITVNSKIEIPKQNLSLRGPHLDDPPILVSLPLLMKNFLNRKH</sequence>
<proteinExistence type="predicted"/>
<dbReference type="PROSITE" id="PS01124">
    <property type="entry name" value="HTH_ARAC_FAMILY_2"/>
    <property type="match status" value="1"/>
</dbReference>
<gene>
    <name evidence="5" type="ORF">SAMN05216362_10615</name>
</gene>
<dbReference type="InterPro" id="IPR018060">
    <property type="entry name" value="HTH_AraC"/>
</dbReference>
<evidence type="ECO:0000313" key="5">
    <source>
        <dbReference type="EMBL" id="SEQ05972.1"/>
    </source>
</evidence>
<dbReference type="InterPro" id="IPR009057">
    <property type="entry name" value="Homeodomain-like_sf"/>
</dbReference>
<dbReference type="AlphaFoldDB" id="A0A1H9CXM7"/>
<dbReference type="Gene3D" id="1.10.10.60">
    <property type="entry name" value="Homeodomain-like"/>
    <property type="match status" value="2"/>
</dbReference>
<keyword evidence="2" id="KW-0238">DNA-binding</keyword>
<evidence type="ECO:0000256" key="3">
    <source>
        <dbReference type="ARBA" id="ARBA00023163"/>
    </source>
</evidence>
<evidence type="ECO:0000313" key="6">
    <source>
        <dbReference type="Proteomes" id="UP000199427"/>
    </source>
</evidence>
<dbReference type="STRING" id="571933.SAMN05216362_10615"/>
<keyword evidence="1" id="KW-0805">Transcription regulation</keyword>
<dbReference type="PANTHER" id="PTHR43280:SF28">
    <property type="entry name" value="HTH-TYPE TRANSCRIPTIONAL ACTIVATOR RHAS"/>
    <property type="match status" value="1"/>
</dbReference>
<evidence type="ECO:0000256" key="1">
    <source>
        <dbReference type="ARBA" id="ARBA00023015"/>
    </source>
</evidence>
<dbReference type="Pfam" id="PF12833">
    <property type="entry name" value="HTH_18"/>
    <property type="match status" value="1"/>
</dbReference>
<keyword evidence="3" id="KW-0804">Transcription</keyword>
<accession>A0A1H9CXM7</accession>
<dbReference type="EMBL" id="FOES01000006">
    <property type="protein sequence ID" value="SEQ05972.1"/>
    <property type="molecule type" value="Genomic_DNA"/>
</dbReference>
<feature type="domain" description="HTH araC/xylS-type" evidence="4">
    <location>
        <begin position="9"/>
        <end position="107"/>
    </location>
</feature>
<reference evidence="5 6" key="1">
    <citation type="submission" date="2016-10" db="EMBL/GenBank/DDBJ databases">
        <authorList>
            <person name="de Groot N.N."/>
        </authorList>
    </citation>
    <scope>NUCLEOTIDE SEQUENCE [LARGE SCALE GENOMIC DNA]</scope>
    <source>
        <strain evidence="5 6">DSM 21633</strain>
    </source>
</reference>
<dbReference type="RefSeq" id="WP_091772872.1">
    <property type="nucleotide sequence ID" value="NZ_FOES01000006.1"/>
</dbReference>
<name>A0A1H9CXM7_9BACI</name>
<evidence type="ECO:0000259" key="4">
    <source>
        <dbReference type="PROSITE" id="PS01124"/>
    </source>
</evidence>